<dbReference type="AlphaFoldDB" id="A0A3R7XW48"/>
<organism evidence="3 4">
    <name type="scientific">Peronospora effusa</name>
    <dbReference type="NCBI Taxonomy" id="542832"/>
    <lineage>
        <taxon>Eukaryota</taxon>
        <taxon>Sar</taxon>
        <taxon>Stramenopiles</taxon>
        <taxon>Oomycota</taxon>
        <taxon>Peronosporomycetes</taxon>
        <taxon>Peronosporales</taxon>
        <taxon>Peronosporaceae</taxon>
        <taxon>Peronospora</taxon>
    </lineage>
</organism>
<evidence type="ECO:0000256" key="2">
    <source>
        <dbReference type="SAM" id="SignalP"/>
    </source>
</evidence>
<dbReference type="Proteomes" id="UP000286097">
    <property type="component" value="Unassembled WGS sequence"/>
</dbReference>
<dbReference type="SUPFAM" id="SSF53474">
    <property type="entry name" value="alpha/beta-Hydrolases"/>
    <property type="match status" value="1"/>
</dbReference>
<comment type="similarity">
    <text evidence="1">Belongs to the AB hydrolase superfamily.</text>
</comment>
<sequence length="566" mass="62135">MKLYYVMSLVAMVTQVLAAPNPSHLKWFACSDGTSKTSEDSAAPKAECAFYRAPLCYPGICNAPKHADPIVKIFVKRFPAVNNPEMASNMWLLQGESLHSTNLFWDIFWFDSGLKGAVNVYTMDHRGTGRITLLDCVGMQLGSPSSVSQVPACAQALEKKYGDLASFSVTSAATDVATFISDFTNGLNTIVCGVSYGTVVVERLMHLNPPQVTGYVLDSIATTSGASRDKTFFASAWDSNFGEVGDAFLALCATTNECSKWFESKSLPATLQDVITKFDKKPKSTCAALVSKLYRDQSSEPASYLLRRALSILLMDASLRTLIPPIVYRLSRCKSKDVDVLKHFFMASIAAQSVPSNDSAFASFLLYYLVVYSEMWEKPTPSTSEMTSRVTNALISSAQVYSDVPIYCAFSKEKSPVCDQFVVGNYDGNGIIYEVDKYWNKSATIPPQASVLLLSGTLDVQTPHKYAESLLEVLIGEKKELVAFEYATHNAIVSTPLNHGKETCGMKILLSYVKNDGDLKLLDKSCVDEMPAFSLSPKLDDQYHYLSTDDAYDGRYNKRLSASASS</sequence>
<dbReference type="PANTHER" id="PTHR43039">
    <property type="entry name" value="ESTERASE-RELATED"/>
    <property type="match status" value="1"/>
</dbReference>
<evidence type="ECO:0000313" key="3">
    <source>
        <dbReference type="EMBL" id="RQM15277.1"/>
    </source>
</evidence>
<proteinExistence type="inferred from homology"/>
<protein>
    <recommendedName>
        <fullName evidence="5">Peptidase S33 tripeptidyl aminopeptidase-like C-terminal domain-containing protein</fullName>
    </recommendedName>
</protein>
<accession>A0A3R7XW48</accession>
<evidence type="ECO:0008006" key="5">
    <source>
        <dbReference type="Google" id="ProtNLM"/>
    </source>
</evidence>
<reference evidence="3 4" key="1">
    <citation type="submission" date="2018-06" db="EMBL/GenBank/DDBJ databases">
        <title>Comparative genomics of downy mildews reveals potential adaptations to biotrophy.</title>
        <authorList>
            <person name="Fletcher K."/>
            <person name="Klosterman S.J."/>
            <person name="Derevnina L."/>
            <person name="Martin F."/>
            <person name="Koike S."/>
            <person name="Reyes Chin-Wo S."/>
            <person name="Mou B."/>
            <person name="Michelmore R."/>
        </authorList>
    </citation>
    <scope>NUCLEOTIDE SEQUENCE [LARGE SCALE GENOMIC DNA]</scope>
    <source>
        <strain evidence="3 4">R13</strain>
    </source>
</reference>
<comment type="caution">
    <text evidence="3">The sequence shown here is derived from an EMBL/GenBank/DDBJ whole genome shotgun (WGS) entry which is preliminary data.</text>
</comment>
<evidence type="ECO:0000313" key="4">
    <source>
        <dbReference type="Proteomes" id="UP000286097"/>
    </source>
</evidence>
<feature type="signal peptide" evidence="2">
    <location>
        <begin position="1"/>
        <end position="18"/>
    </location>
</feature>
<keyword evidence="2" id="KW-0732">Signal</keyword>
<dbReference type="Gene3D" id="3.40.50.1820">
    <property type="entry name" value="alpha/beta hydrolase"/>
    <property type="match status" value="1"/>
</dbReference>
<evidence type="ECO:0000256" key="1">
    <source>
        <dbReference type="ARBA" id="ARBA00008645"/>
    </source>
</evidence>
<feature type="chain" id="PRO_5018701070" description="Peptidase S33 tripeptidyl aminopeptidase-like C-terminal domain-containing protein" evidence="2">
    <location>
        <begin position="19"/>
        <end position="566"/>
    </location>
</feature>
<name>A0A3R7XW48_9STRA</name>
<dbReference type="EMBL" id="QKXF01000162">
    <property type="protein sequence ID" value="RQM15277.1"/>
    <property type="molecule type" value="Genomic_DNA"/>
</dbReference>
<dbReference type="InterPro" id="IPR029058">
    <property type="entry name" value="AB_hydrolase_fold"/>
</dbReference>
<gene>
    <name evidence="3" type="ORF">DD237_003219</name>
</gene>
<dbReference type="VEuPathDB" id="FungiDB:DD237_003219"/>